<dbReference type="SUPFAM" id="SSF55486">
    <property type="entry name" value="Metalloproteases ('zincins'), catalytic domain"/>
    <property type="match status" value="1"/>
</dbReference>
<evidence type="ECO:0000313" key="7">
    <source>
        <dbReference type="Proteomes" id="UP001183202"/>
    </source>
</evidence>
<evidence type="ECO:0000256" key="3">
    <source>
        <dbReference type="ARBA" id="ARBA00022989"/>
    </source>
</evidence>
<dbReference type="InterPro" id="IPR007343">
    <property type="entry name" value="Uncharacterised_pept_Zn_put"/>
</dbReference>
<accession>A0ABU2N949</accession>
<dbReference type="Proteomes" id="UP001183202">
    <property type="component" value="Unassembled WGS sequence"/>
</dbReference>
<dbReference type="PANTHER" id="PTHR30168:SF0">
    <property type="entry name" value="INNER MEMBRANE PROTEIN"/>
    <property type="match status" value="1"/>
</dbReference>
<keyword evidence="3" id="KW-1133">Transmembrane helix</keyword>
<dbReference type="RefSeq" id="WP_311556502.1">
    <property type="nucleotide sequence ID" value="NZ_JAVREJ010000008.1"/>
</dbReference>
<feature type="compositionally biased region" description="Polar residues" evidence="5">
    <location>
        <begin position="25"/>
        <end position="34"/>
    </location>
</feature>
<comment type="caution">
    <text evidence="6">The sequence shown here is derived from an EMBL/GenBank/DDBJ whole genome shotgun (WGS) entry which is preliminary data.</text>
</comment>
<dbReference type="PANTHER" id="PTHR30168">
    <property type="entry name" value="PUTATIVE MEMBRANE PROTEIN YPFJ"/>
    <property type="match status" value="1"/>
</dbReference>
<keyword evidence="4" id="KW-0472">Membrane</keyword>
<sequence length="243" mass="25504">MRPILVVLLLALALTGCGIEIVSGSATPASSRPTVGSAPDGGSDVPVDSTIDAAPGADDSDTRAGDERSAVSITDRFWSGWFGDQGLRYVAPTVEGGYTGTDGPSCAGEPSVPGNAYYCPTGNFLAWDEDLMRAGYTQIGDAWVYLVIAHEWGHAIQAQLPDRFVSRAVELQADCLAGAALQGAADQGLVRIEPGDDEEIAQTLQAVADDYRWTDESSHGNARQRTAAFQGGVRDGVEGCLRL</sequence>
<organism evidence="6 7">
    <name type="scientific">Pseudonocardia charpentierae</name>
    <dbReference type="NCBI Taxonomy" id="3075545"/>
    <lineage>
        <taxon>Bacteria</taxon>
        <taxon>Bacillati</taxon>
        <taxon>Actinomycetota</taxon>
        <taxon>Actinomycetes</taxon>
        <taxon>Pseudonocardiales</taxon>
        <taxon>Pseudonocardiaceae</taxon>
        <taxon>Pseudonocardia</taxon>
    </lineage>
</organism>
<feature type="region of interest" description="Disordered" evidence="5">
    <location>
        <begin position="25"/>
        <end position="68"/>
    </location>
</feature>
<gene>
    <name evidence="6" type="ORF">RM445_13125</name>
</gene>
<dbReference type="Pfam" id="PF04228">
    <property type="entry name" value="Zn_peptidase"/>
    <property type="match status" value="1"/>
</dbReference>
<evidence type="ECO:0000256" key="4">
    <source>
        <dbReference type="ARBA" id="ARBA00023136"/>
    </source>
</evidence>
<evidence type="ECO:0000256" key="1">
    <source>
        <dbReference type="ARBA" id="ARBA00004167"/>
    </source>
</evidence>
<evidence type="ECO:0000256" key="2">
    <source>
        <dbReference type="ARBA" id="ARBA00022692"/>
    </source>
</evidence>
<protein>
    <submittedName>
        <fullName evidence="6">Neutral zinc metallopeptidase</fullName>
    </submittedName>
</protein>
<comment type="subcellular location">
    <subcellularLocation>
        <location evidence="1">Membrane</location>
        <topology evidence="1">Single-pass membrane protein</topology>
    </subcellularLocation>
</comment>
<dbReference type="PROSITE" id="PS51257">
    <property type="entry name" value="PROKAR_LIPOPROTEIN"/>
    <property type="match status" value="1"/>
</dbReference>
<keyword evidence="7" id="KW-1185">Reference proteome</keyword>
<evidence type="ECO:0000313" key="6">
    <source>
        <dbReference type="EMBL" id="MDT0350467.1"/>
    </source>
</evidence>
<keyword evidence="2" id="KW-0812">Transmembrane</keyword>
<name>A0ABU2N949_9PSEU</name>
<dbReference type="EMBL" id="JAVREJ010000008">
    <property type="protein sequence ID" value="MDT0350467.1"/>
    <property type="molecule type" value="Genomic_DNA"/>
</dbReference>
<proteinExistence type="predicted"/>
<evidence type="ECO:0000256" key="5">
    <source>
        <dbReference type="SAM" id="MobiDB-lite"/>
    </source>
</evidence>
<reference evidence="7" key="1">
    <citation type="submission" date="2023-07" db="EMBL/GenBank/DDBJ databases">
        <title>30 novel species of actinomycetes from the DSMZ collection.</title>
        <authorList>
            <person name="Nouioui I."/>
        </authorList>
    </citation>
    <scope>NUCLEOTIDE SEQUENCE [LARGE SCALE GENOMIC DNA]</scope>
    <source>
        <strain evidence="7">DSM 45834</strain>
    </source>
</reference>